<dbReference type="GO" id="GO:0046872">
    <property type="term" value="F:metal ion binding"/>
    <property type="evidence" value="ECO:0007669"/>
    <property type="project" value="UniProtKB-KW"/>
</dbReference>
<dbReference type="HOGENOM" id="CLU_1733955_0_0_1"/>
<evidence type="ECO:0000256" key="2">
    <source>
        <dbReference type="ARBA" id="ARBA00022723"/>
    </source>
</evidence>
<feature type="binding site" evidence="5">
    <location>
        <position position="136"/>
    </location>
    <ligand>
        <name>Fe cation</name>
        <dbReference type="ChEBI" id="CHEBI:24875"/>
        <note>catalytic</note>
    </ligand>
</feature>
<evidence type="ECO:0000313" key="6">
    <source>
        <dbReference type="EMBL" id="ERN15069.1"/>
    </source>
</evidence>
<dbReference type="PANTHER" id="PTHR10543:SF142">
    <property type="entry name" value="OS06G0162550 PROTEIN"/>
    <property type="match status" value="1"/>
</dbReference>
<evidence type="ECO:0000256" key="5">
    <source>
        <dbReference type="PIRSR" id="PIRSR604294-1"/>
    </source>
</evidence>
<keyword evidence="4 5" id="KW-0408">Iron</keyword>
<organism evidence="6 7">
    <name type="scientific">Amborella trichopoda</name>
    <dbReference type="NCBI Taxonomy" id="13333"/>
    <lineage>
        <taxon>Eukaryota</taxon>
        <taxon>Viridiplantae</taxon>
        <taxon>Streptophyta</taxon>
        <taxon>Embryophyta</taxon>
        <taxon>Tracheophyta</taxon>
        <taxon>Spermatophyta</taxon>
        <taxon>Magnoliopsida</taxon>
        <taxon>Amborellales</taxon>
        <taxon>Amborellaceae</taxon>
        <taxon>Amborella</taxon>
    </lineage>
</organism>
<evidence type="ECO:0000313" key="7">
    <source>
        <dbReference type="Proteomes" id="UP000017836"/>
    </source>
</evidence>
<proteinExistence type="inferred from homology"/>
<dbReference type="eggNOG" id="KOG1285">
    <property type="taxonomic scope" value="Eukaryota"/>
</dbReference>
<sequence length="151" mass="17255">MRAFIPFGREEGSDPSIDGILFTHVYEWRLNMKNGLATYNMFAKLNFEDLEESHVQGAEERRIKIEYHRLEENQHCSGAVFVSRPGGTDEDDGWIVCYAHNENTNISEVQMIAAKKFTEAPVAKTTIPCRVPYGFHGTFICKTKNDFSKCI</sequence>
<dbReference type="STRING" id="13333.U5CY43"/>
<keyword evidence="3" id="KW-0223">Dioxygenase</keyword>
<comment type="similarity">
    <text evidence="1">Belongs to the carotenoid oxygenase family.</text>
</comment>
<comment type="cofactor">
    <cofactor evidence="5">
        <name>Fe(2+)</name>
        <dbReference type="ChEBI" id="CHEBI:29033"/>
    </cofactor>
    <text evidence="5">Binds 1 Fe(2+) ion per subunit.</text>
</comment>
<dbReference type="Pfam" id="PF03055">
    <property type="entry name" value="RPE65"/>
    <property type="match status" value="1"/>
</dbReference>
<keyword evidence="7" id="KW-1185">Reference proteome</keyword>
<dbReference type="GO" id="GO:0016702">
    <property type="term" value="F:oxidoreductase activity, acting on single donors with incorporation of molecular oxygen, incorporation of two atoms of oxygen"/>
    <property type="evidence" value="ECO:0007669"/>
    <property type="project" value="InterPro"/>
</dbReference>
<accession>U5CY43</accession>
<dbReference type="Proteomes" id="UP000017836">
    <property type="component" value="Unassembled WGS sequence"/>
</dbReference>
<reference evidence="7" key="1">
    <citation type="journal article" date="2013" name="Science">
        <title>The Amborella genome and the evolution of flowering plants.</title>
        <authorList>
            <consortium name="Amborella Genome Project"/>
        </authorList>
    </citation>
    <scope>NUCLEOTIDE SEQUENCE [LARGE SCALE GENOMIC DNA]</scope>
</reference>
<dbReference type="AlphaFoldDB" id="U5CY43"/>
<evidence type="ECO:0000256" key="4">
    <source>
        <dbReference type="ARBA" id="ARBA00023004"/>
    </source>
</evidence>
<name>U5CY43_AMBTC</name>
<dbReference type="PANTHER" id="PTHR10543">
    <property type="entry name" value="BETA-CAROTENE DIOXYGENASE"/>
    <property type="match status" value="1"/>
</dbReference>
<keyword evidence="2 5" id="KW-0479">Metal-binding</keyword>
<dbReference type="EMBL" id="KI392510">
    <property type="protein sequence ID" value="ERN15069.1"/>
    <property type="molecule type" value="Genomic_DNA"/>
</dbReference>
<evidence type="ECO:0000256" key="1">
    <source>
        <dbReference type="ARBA" id="ARBA00006787"/>
    </source>
</evidence>
<gene>
    <name evidence="6" type="ORF">AMTR_s00056p00035370</name>
</gene>
<keyword evidence="3" id="KW-0560">Oxidoreductase</keyword>
<protein>
    <submittedName>
        <fullName evidence="6">Uncharacterized protein</fullName>
    </submittedName>
</protein>
<dbReference type="InterPro" id="IPR004294">
    <property type="entry name" value="Carotenoid_Oase"/>
</dbReference>
<evidence type="ECO:0000256" key="3">
    <source>
        <dbReference type="ARBA" id="ARBA00022964"/>
    </source>
</evidence>
<dbReference type="Gramene" id="ERN15069">
    <property type="protein sequence ID" value="ERN15069"/>
    <property type="gene ID" value="AMTR_s00056p00035370"/>
</dbReference>